<dbReference type="AlphaFoldDB" id="A0AA41R6R0"/>
<feature type="transmembrane region" description="Helical" evidence="1">
    <location>
        <begin position="22"/>
        <end position="42"/>
    </location>
</feature>
<keyword evidence="1" id="KW-0812">Transmembrane</keyword>
<evidence type="ECO:0000313" key="2">
    <source>
        <dbReference type="EMBL" id="MCJ8502235.1"/>
    </source>
</evidence>
<comment type="caution">
    <text evidence="2">The sequence shown here is derived from an EMBL/GenBank/DDBJ whole genome shotgun (WGS) entry which is preliminary data.</text>
</comment>
<sequence>MRRATVVAEPFPPAPCRGARRLLTAALVVVLMALLIITGATLRRSQQTQKWPAAFSLVTPALWPAGTPRRHPETVHPGVDLRWCAGLESTP</sequence>
<dbReference type="EMBL" id="JALJRB010000022">
    <property type="protein sequence ID" value="MCJ8502235.1"/>
    <property type="molecule type" value="Genomic_DNA"/>
</dbReference>
<keyword evidence="1" id="KW-1133">Transmembrane helix</keyword>
<gene>
    <name evidence="2" type="ORF">MRX98_16745</name>
</gene>
<protein>
    <submittedName>
        <fullName evidence="2">Uncharacterized protein</fullName>
    </submittedName>
</protein>
<organism evidence="2 3">
    <name type="scientific">Desulfatitalea alkaliphila</name>
    <dbReference type="NCBI Taxonomy" id="2929485"/>
    <lineage>
        <taxon>Bacteria</taxon>
        <taxon>Pseudomonadati</taxon>
        <taxon>Thermodesulfobacteriota</taxon>
        <taxon>Desulfobacteria</taxon>
        <taxon>Desulfobacterales</taxon>
        <taxon>Desulfosarcinaceae</taxon>
        <taxon>Desulfatitalea</taxon>
    </lineage>
</organism>
<accession>A0AA41R6R0</accession>
<dbReference type="RefSeq" id="WP_246912685.1">
    <property type="nucleotide sequence ID" value="NZ_JALJRB010000022.1"/>
</dbReference>
<evidence type="ECO:0000313" key="3">
    <source>
        <dbReference type="Proteomes" id="UP001165427"/>
    </source>
</evidence>
<keyword evidence="3" id="KW-1185">Reference proteome</keyword>
<proteinExistence type="predicted"/>
<keyword evidence="1" id="KW-0472">Membrane</keyword>
<name>A0AA41R6R0_9BACT</name>
<evidence type="ECO:0000256" key="1">
    <source>
        <dbReference type="SAM" id="Phobius"/>
    </source>
</evidence>
<reference evidence="2" key="1">
    <citation type="submission" date="2022-04" db="EMBL/GenBank/DDBJ databases">
        <title>Desulfatitalea alkaliphila sp. nov., a novel anaerobic sulfate-reducing bacterium isolated from terrestrial mud volcano, Taman Peninsula, Russia.</title>
        <authorList>
            <person name="Khomyakova M.A."/>
            <person name="Merkel A.Y."/>
            <person name="Slobodkin A.I."/>
        </authorList>
    </citation>
    <scope>NUCLEOTIDE SEQUENCE</scope>
    <source>
        <strain evidence="2">M08but</strain>
    </source>
</reference>
<dbReference type="Proteomes" id="UP001165427">
    <property type="component" value="Unassembled WGS sequence"/>
</dbReference>